<dbReference type="Bgee" id="ENSPREG00000000330">
    <property type="expression patterns" value="Expressed in caudal fin and 1 other cell type or tissue"/>
</dbReference>
<dbReference type="SUPFAM" id="SSF48726">
    <property type="entry name" value="Immunoglobulin"/>
    <property type="match status" value="1"/>
</dbReference>
<keyword evidence="2" id="KW-1185">Reference proteome</keyword>
<dbReference type="AlphaFoldDB" id="A0A3P9MSW1"/>
<sequence>MNYFHISINVVTHKIIVRLDASKVLEASGHVGGNVSIHCFSSWSPINVSELHSVHFYILVDVSPGKIATSGRITLVDSEDGSFTVKITQLLLSDAHVYWCAVIRSISNTYTSVNLTTSVFHPSLLVVSGGFVCSINKNKGMSAGVSIIALLSLCLVNEKKKVNNKHIHYDNLLAKYSIMAVPIQLLHLEACLLQSFVSCTDQYAMCTVSDIH</sequence>
<dbReference type="GeneTree" id="ENSGT00940000175426"/>
<dbReference type="Gene3D" id="2.60.40.10">
    <property type="entry name" value="Immunoglobulins"/>
    <property type="match status" value="1"/>
</dbReference>
<dbReference type="STRING" id="8081.ENSPREP00000000436"/>
<evidence type="ECO:0000313" key="2">
    <source>
        <dbReference type="Proteomes" id="UP000242638"/>
    </source>
</evidence>
<evidence type="ECO:0000313" key="1">
    <source>
        <dbReference type="Ensembl" id="ENSPREP00000000436.1"/>
    </source>
</evidence>
<dbReference type="InterPro" id="IPR013783">
    <property type="entry name" value="Ig-like_fold"/>
</dbReference>
<reference evidence="2" key="1">
    <citation type="submission" date="2013-11" db="EMBL/GenBank/DDBJ databases">
        <title>The genomic landscape of the Guanapo guppy.</title>
        <authorList>
            <person name="Kuenstner A."/>
            <person name="Dreyer C."/>
        </authorList>
    </citation>
    <scope>NUCLEOTIDE SEQUENCE</scope>
    <source>
        <strain evidence="2">Guanapo</strain>
    </source>
</reference>
<name>A0A3P9MSW1_POERE</name>
<reference evidence="1" key="2">
    <citation type="submission" date="2025-08" db="UniProtKB">
        <authorList>
            <consortium name="Ensembl"/>
        </authorList>
    </citation>
    <scope>IDENTIFICATION</scope>
    <source>
        <strain evidence="1">Guanapo</strain>
    </source>
</reference>
<dbReference type="InterPro" id="IPR036179">
    <property type="entry name" value="Ig-like_dom_sf"/>
</dbReference>
<accession>A0A3P9MSW1</accession>
<evidence type="ECO:0008006" key="3">
    <source>
        <dbReference type="Google" id="ProtNLM"/>
    </source>
</evidence>
<dbReference type="Ensembl" id="ENSPRET00000000464.1">
    <property type="protein sequence ID" value="ENSPREP00000000436.1"/>
    <property type="gene ID" value="ENSPREG00000000330.1"/>
</dbReference>
<protein>
    <recommendedName>
        <fullName evidence="3">Immunoglobulin subtype domain-containing protein</fullName>
    </recommendedName>
</protein>
<proteinExistence type="predicted"/>
<dbReference type="Proteomes" id="UP000242638">
    <property type="component" value="Unassembled WGS sequence"/>
</dbReference>
<organism evidence="1 2">
    <name type="scientific">Poecilia reticulata</name>
    <name type="common">Guppy</name>
    <name type="synonym">Acanthophacelus reticulatus</name>
    <dbReference type="NCBI Taxonomy" id="8081"/>
    <lineage>
        <taxon>Eukaryota</taxon>
        <taxon>Metazoa</taxon>
        <taxon>Chordata</taxon>
        <taxon>Craniata</taxon>
        <taxon>Vertebrata</taxon>
        <taxon>Euteleostomi</taxon>
        <taxon>Actinopterygii</taxon>
        <taxon>Neopterygii</taxon>
        <taxon>Teleostei</taxon>
        <taxon>Neoteleostei</taxon>
        <taxon>Acanthomorphata</taxon>
        <taxon>Ovalentaria</taxon>
        <taxon>Atherinomorphae</taxon>
        <taxon>Cyprinodontiformes</taxon>
        <taxon>Poeciliidae</taxon>
        <taxon>Poeciliinae</taxon>
        <taxon>Poecilia</taxon>
    </lineage>
</organism>
<reference evidence="1" key="3">
    <citation type="submission" date="2025-09" db="UniProtKB">
        <authorList>
            <consortium name="Ensembl"/>
        </authorList>
    </citation>
    <scope>IDENTIFICATION</scope>
    <source>
        <strain evidence="1">Guanapo</strain>
    </source>
</reference>